<protein>
    <submittedName>
        <fullName evidence="2">Uncharacterized protein</fullName>
    </submittedName>
</protein>
<sequence>MKDPKNPIPESILKIIKQQNKMLGKVYPYMEHFDKEYDKMRGYFELGNQLRKSNSRFEDSPTGLKLDELVKFRLSLEKAKEELESNPFYQLSQYENSELQIENDSIKKELENLEKIHSNFEERIKHADFIIDKFSRKPINNKGVQLTLKPNFIAPNWQILKLFENSQELFESNLEQWQNLFSANIEVFVVPIKLKPGTTISELRYFLDMLMQKQFIKR</sequence>
<dbReference type="AlphaFoldDB" id="A0A1V6LQP7"/>
<keyword evidence="1" id="KW-0175">Coiled coil</keyword>
<organism evidence="2 3">
    <name type="scientific">Croceivirga radicis</name>
    <dbReference type="NCBI Taxonomy" id="1929488"/>
    <lineage>
        <taxon>Bacteria</taxon>
        <taxon>Pseudomonadati</taxon>
        <taxon>Bacteroidota</taxon>
        <taxon>Flavobacteriia</taxon>
        <taxon>Flavobacteriales</taxon>
        <taxon>Flavobacteriaceae</taxon>
        <taxon>Croceivirga</taxon>
    </lineage>
</organism>
<accession>A0A1V6LQP7</accession>
<gene>
    <name evidence="2" type="ORF">BUL40_10365</name>
</gene>
<dbReference type="EMBL" id="MTBC01000006">
    <property type="protein sequence ID" value="OQD42515.1"/>
    <property type="molecule type" value="Genomic_DNA"/>
</dbReference>
<name>A0A1V6LQP7_9FLAO</name>
<feature type="coiled-coil region" evidence="1">
    <location>
        <begin position="66"/>
        <end position="123"/>
    </location>
</feature>
<evidence type="ECO:0000256" key="1">
    <source>
        <dbReference type="SAM" id="Coils"/>
    </source>
</evidence>
<comment type="caution">
    <text evidence="2">The sequence shown here is derived from an EMBL/GenBank/DDBJ whole genome shotgun (WGS) entry which is preliminary data.</text>
</comment>
<reference evidence="2 3" key="1">
    <citation type="submission" date="2016-12" db="EMBL/GenBank/DDBJ databases">
        <authorList>
            <person name="Song W.-J."/>
            <person name="Kurnit D.M."/>
        </authorList>
    </citation>
    <scope>NUCLEOTIDE SEQUENCE [LARGE SCALE GENOMIC DNA]</scope>
    <source>
        <strain evidence="2 3">HSG9</strain>
    </source>
</reference>
<evidence type="ECO:0000313" key="3">
    <source>
        <dbReference type="Proteomes" id="UP000191680"/>
    </source>
</evidence>
<dbReference type="RefSeq" id="WP_080319202.1">
    <property type="nucleotide sequence ID" value="NZ_MTBC01000006.1"/>
</dbReference>
<dbReference type="Proteomes" id="UP000191680">
    <property type="component" value="Unassembled WGS sequence"/>
</dbReference>
<proteinExistence type="predicted"/>
<evidence type="ECO:0000313" key="2">
    <source>
        <dbReference type="EMBL" id="OQD42515.1"/>
    </source>
</evidence>
<keyword evidence="3" id="KW-1185">Reference proteome</keyword>